<keyword evidence="10" id="KW-0902">Two-component regulatory system</keyword>
<dbReference type="GO" id="GO:0000155">
    <property type="term" value="F:phosphorelay sensor kinase activity"/>
    <property type="evidence" value="ECO:0007669"/>
    <property type="project" value="InterPro"/>
</dbReference>
<dbReference type="InterPro" id="IPR036097">
    <property type="entry name" value="HisK_dim/P_sf"/>
</dbReference>
<feature type="transmembrane region" description="Helical" evidence="13">
    <location>
        <begin position="62"/>
        <end position="80"/>
    </location>
</feature>
<keyword evidence="6 15" id="KW-0808">Transferase</keyword>
<reference evidence="15 16" key="1">
    <citation type="journal article" date="2018" name="Environ. Microbiol.">
        <title>Novel energy conservation strategies and behaviour of Pelotomaculum schinkii driving syntrophic propionate catabolism.</title>
        <authorList>
            <person name="Hidalgo-Ahumada C.A.P."/>
            <person name="Nobu M.K."/>
            <person name="Narihiro T."/>
            <person name="Tamaki H."/>
            <person name="Liu W.T."/>
            <person name="Kamagata Y."/>
            <person name="Stams A.J.M."/>
            <person name="Imachi H."/>
            <person name="Sousa D.Z."/>
        </authorList>
    </citation>
    <scope>NUCLEOTIDE SEQUENCE [LARGE SCALE GENOMIC DNA]</scope>
    <source>
        <strain evidence="15 16">MGP</strain>
    </source>
</reference>
<dbReference type="GO" id="GO:0005524">
    <property type="term" value="F:ATP binding"/>
    <property type="evidence" value="ECO:0007669"/>
    <property type="project" value="UniProtKB-KW"/>
</dbReference>
<evidence type="ECO:0000256" key="4">
    <source>
        <dbReference type="ARBA" id="ARBA00022475"/>
    </source>
</evidence>
<dbReference type="FunFam" id="3.30.565.10:FF:000023">
    <property type="entry name" value="PAS domain-containing sensor histidine kinase"/>
    <property type="match status" value="1"/>
</dbReference>
<keyword evidence="5" id="KW-0597">Phosphoprotein</keyword>
<feature type="transmembrane region" description="Helical" evidence="13">
    <location>
        <begin position="21"/>
        <end position="42"/>
    </location>
</feature>
<dbReference type="CDD" id="cd16922">
    <property type="entry name" value="HATPase_EvgS-ArcB-TorS-like"/>
    <property type="match status" value="1"/>
</dbReference>
<feature type="transmembrane region" description="Helical" evidence="13">
    <location>
        <begin position="191"/>
        <end position="213"/>
    </location>
</feature>
<feature type="transmembrane region" description="Helical" evidence="13">
    <location>
        <begin position="159"/>
        <end position="179"/>
    </location>
</feature>
<dbReference type="InterPro" id="IPR003594">
    <property type="entry name" value="HATPase_dom"/>
</dbReference>
<keyword evidence="13" id="KW-1133">Transmembrane helix</keyword>
<dbReference type="Proteomes" id="UP000297597">
    <property type="component" value="Unassembled WGS sequence"/>
</dbReference>
<dbReference type="SUPFAM" id="SSF55874">
    <property type="entry name" value="ATPase domain of HSP90 chaperone/DNA topoisomerase II/histidine kinase"/>
    <property type="match status" value="1"/>
</dbReference>
<evidence type="ECO:0000313" key="16">
    <source>
        <dbReference type="Proteomes" id="UP000297597"/>
    </source>
</evidence>
<gene>
    <name evidence="15" type="primary">barA_2</name>
    <name evidence="15" type="ORF">Pmgp_03179</name>
</gene>
<feature type="transmembrane region" description="Helical" evidence="13">
    <location>
        <begin position="92"/>
        <end position="112"/>
    </location>
</feature>
<dbReference type="GO" id="GO:0005886">
    <property type="term" value="C:plasma membrane"/>
    <property type="evidence" value="ECO:0007669"/>
    <property type="project" value="UniProtKB-SubCell"/>
</dbReference>
<dbReference type="SMART" id="SM00387">
    <property type="entry name" value="HATPase_c"/>
    <property type="match status" value="1"/>
</dbReference>
<evidence type="ECO:0000256" key="5">
    <source>
        <dbReference type="ARBA" id="ARBA00022553"/>
    </source>
</evidence>
<evidence type="ECO:0000256" key="13">
    <source>
        <dbReference type="SAM" id="Phobius"/>
    </source>
</evidence>
<comment type="catalytic activity">
    <reaction evidence="1">
        <text>ATP + protein L-histidine = ADP + protein N-phospho-L-histidine.</text>
        <dbReference type="EC" id="2.7.13.3"/>
    </reaction>
</comment>
<dbReference type="Pfam" id="PF17159">
    <property type="entry name" value="MASE3"/>
    <property type="match status" value="1"/>
</dbReference>
<dbReference type="Pfam" id="PF00512">
    <property type="entry name" value="HisKA"/>
    <property type="match status" value="1"/>
</dbReference>
<dbReference type="InterPro" id="IPR003661">
    <property type="entry name" value="HisK_dim/P_dom"/>
</dbReference>
<protein>
    <recommendedName>
        <fullName evidence="3">histidine kinase</fullName>
        <ecNumber evidence="3">2.7.13.3</ecNumber>
    </recommendedName>
</protein>
<keyword evidence="11 13" id="KW-0472">Membrane</keyword>
<dbReference type="PRINTS" id="PR00344">
    <property type="entry name" value="BCTRLSENSOR"/>
</dbReference>
<proteinExistence type="predicted"/>
<comment type="subcellular location">
    <subcellularLocation>
        <location evidence="2">Cell membrane</location>
    </subcellularLocation>
</comment>
<keyword evidence="13" id="KW-0812">Transmembrane</keyword>
<evidence type="ECO:0000256" key="12">
    <source>
        <dbReference type="SAM" id="Coils"/>
    </source>
</evidence>
<dbReference type="EMBL" id="QFFZ01000049">
    <property type="protein sequence ID" value="TEB09408.1"/>
    <property type="molecule type" value="Genomic_DNA"/>
</dbReference>
<evidence type="ECO:0000256" key="6">
    <source>
        <dbReference type="ARBA" id="ARBA00022679"/>
    </source>
</evidence>
<evidence type="ECO:0000256" key="2">
    <source>
        <dbReference type="ARBA" id="ARBA00004236"/>
    </source>
</evidence>
<accession>A0A4Y7RK76</accession>
<dbReference type="InterPro" id="IPR004358">
    <property type="entry name" value="Sig_transdc_His_kin-like_C"/>
</dbReference>
<evidence type="ECO:0000259" key="14">
    <source>
        <dbReference type="PROSITE" id="PS50109"/>
    </source>
</evidence>
<dbReference type="Pfam" id="PF02518">
    <property type="entry name" value="HATPase_c"/>
    <property type="match status" value="1"/>
</dbReference>
<dbReference type="EC" id="2.7.13.3" evidence="3"/>
<dbReference type="InterPro" id="IPR036890">
    <property type="entry name" value="HATPase_C_sf"/>
</dbReference>
<evidence type="ECO:0000256" key="3">
    <source>
        <dbReference type="ARBA" id="ARBA00012438"/>
    </source>
</evidence>
<feature type="coiled-coil region" evidence="12">
    <location>
        <begin position="216"/>
        <end position="246"/>
    </location>
</feature>
<organism evidence="15 16">
    <name type="scientific">Pelotomaculum propionicicum</name>
    <dbReference type="NCBI Taxonomy" id="258475"/>
    <lineage>
        <taxon>Bacteria</taxon>
        <taxon>Bacillati</taxon>
        <taxon>Bacillota</taxon>
        <taxon>Clostridia</taxon>
        <taxon>Eubacteriales</taxon>
        <taxon>Desulfotomaculaceae</taxon>
        <taxon>Pelotomaculum</taxon>
    </lineage>
</organism>
<feature type="domain" description="Histidine kinase" evidence="14">
    <location>
        <begin position="246"/>
        <end position="466"/>
    </location>
</feature>
<dbReference type="PANTHER" id="PTHR43711:SF26">
    <property type="entry name" value="SENSOR HISTIDINE KINASE RCSC"/>
    <property type="match status" value="1"/>
</dbReference>
<evidence type="ECO:0000256" key="11">
    <source>
        <dbReference type="ARBA" id="ARBA00023136"/>
    </source>
</evidence>
<dbReference type="PROSITE" id="PS50109">
    <property type="entry name" value="HIS_KIN"/>
    <property type="match status" value="1"/>
</dbReference>
<keyword evidence="9" id="KW-0067">ATP-binding</keyword>
<dbReference type="SUPFAM" id="SSF47384">
    <property type="entry name" value="Homodimeric domain of signal transducing histidine kinase"/>
    <property type="match status" value="1"/>
</dbReference>
<evidence type="ECO:0000256" key="7">
    <source>
        <dbReference type="ARBA" id="ARBA00022741"/>
    </source>
</evidence>
<name>A0A4Y7RK76_9FIRM</name>
<dbReference type="InterPro" id="IPR050736">
    <property type="entry name" value="Sensor_HK_Regulatory"/>
</dbReference>
<evidence type="ECO:0000256" key="10">
    <source>
        <dbReference type="ARBA" id="ARBA00023012"/>
    </source>
</evidence>
<dbReference type="Gene3D" id="3.30.565.10">
    <property type="entry name" value="Histidine kinase-like ATPase, C-terminal domain"/>
    <property type="match status" value="1"/>
</dbReference>
<feature type="transmembrane region" description="Helical" evidence="13">
    <location>
        <begin position="132"/>
        <end position="150"/>
    </location>
</feature>
<keyword evidence="16" id="KW-1185">Reference proteome</keyword>
<evidence type="ECO:0000256" key="1">
    <source>
        <dbReference type="ARBA" id="ARBA00000085"/>
    </source>
</evidence>
<dbReference type="SMART" id="SM00388">
    <property type="entry name" value="HisKA"/>
    <property type="match status" value="1"/>
</dbReference>
<evidence type="ECO:0000313" key="15">
    <source>
        <dbReference type="EMBL" id="TEB09408.1"/>
    </source>
</evidence>
<evidence type="ECO:0000256" key="8">
    <source>
        <dbReference type="ARBA" id="ARBA00022777"/>
    </source>
</evidence>
<dbReference type="InterPro" id="IPR005467">
    <property type="entry name" value="His_kinase_dom"/>
</dbReference>
<keyword evidence="7" id="KW-0547">Nucleotide-binding</keyword>
<keyword evidence="4" id="KW-1003">Cell membrane</keyword>
<evidence type="ECO:0000256" key="9">
    <source>
        <dbReference type="ARBA" id="ARBA00022840"/>
    </source>
</evidence>
<dbReference type="PANTHER" id="PTHR43711">
    <property type="entry name" value="TWO-COMPONENT HISTIDINE KINASE"/>
    <property type="match status" value="1"/>
</dbReference>
<dbReference type="Gene3D" id="1.10.287.130">
    <property type="match status" value="1"/>
</dbReference>
<keyword evidence="8 15" id="KW-0418">Kinase</keyword>
<dbReference type="OrthoDB" id="9809348at2"/>
<comment type="caution">
    <text evidence="15">The sequence shown here is derived from an EMBL/GenBank/DDBJ whole genome shotgun (WGS) entry which is preliminary data.</text>
</comment>
<keyword evidence="12" id="KW-0175">Coiled coil</keyword>
<dbReference type="AlphaFoldDB" id="A0A4Y7RK76"/>
<dbReference type="CDD" id="cd00082">
    <property type="entry name" value="HisKA"/>
    <property type="match status" value="1"/>
</dbReference>
<dbReference type="InterPro" id="IPR033425">
    <property type="entry name" value="MASE3"/>
</dbReference>
<sequence length="466" mass="51921">MVSALCAALMGWYDYKYKHELKMLIISLTFSIVAPIEFTHVLSYQGMPDFITPNSVNKASTFFIITKLFLAFGLFGAVFSGDKMIIMRRSGLIPLSFVLLGVLIVLFVAHNLSRLPAMYDPVMLSQTPVKIFLGYLVMAVEAMAAVRILLRKEAGKQGYYLAIALIIIVLSDLSFNHYSSPYDTYNLLGHIYQLISFAFIFKAIIDQAVGMIYENNKALERQWELLAEKNRQLQEADRLKDEFLANTNHELRTPLSAIIAFTEMLLDESTGKLNEIQKDYLNEISDSSKELLGRINGFLDLSKIAAGKTVLYKEEFEVAELIEEIYGKMMPLFNRKGITLEIPREKFLVKVWADREKVGQVLTNLLSNALKFTAPGGKVIVDAGPADTGDGVCISVTDSGIGIDTSDQEKIFQPFQQVDGTSARKYSGTGIGLTLTRKLVDLHGGSIWVSSEINKGSTFTVKLPAR</sequence>